<reference evidence="3 4" key="1">
    <citation type="journal article" date="2017" name="Int. J. Parasitol.">
        <title>The genome of the protozoan parasite Cystoisospora suis and a reverse vaccinology approach to identify vaccine candidates.</title>
        <authorList>
            <person name="Palmieri N."/>
            <person name="Shrestha A."/>
            <person name="Ruttkowski B."/>
            <person name="Beck T."/>
            <person name="Vogl C."/>
            <person name="Tomley F."/>
            <person name="Blake D.P."/>
            <person name="Joachim A."/>
        </authorList>
    </citation>
    <scope>NUCLEOTIDE SEQUENCE [LARGE SCALE GENOMIC DNA]</scope>
    <source>
        <strain evidence="3 4">Wien I</strain>
    </source>
</reference>
<feature type="coiled-coil region" evidence="1">
    <location>
        <begin position="164"/>
        <end position="233"/>
    </location>
</feature>
<proteinExistence type="predicted"/>
<dbReference type="RefSeq" id="XP_067924854.1">
    <property type="nucleotide sequence ID" value="XM_068063173.1"/>
</dbReference>
<feature type="region of interest" description="Disordered" evidence="2">
    <location>
        <begin position="1"/>
        <end position="72"/>
    </location>
</feature>
<organism evidence="3 4">
    <name type="scientific">Cystoisospora suis</name>
    <dbReference type="NCBI Taxonomy" id="483139"/>
    <lineage>
        <taxon>Eukaryota</taxon>
        <taxon>Sar</taxon>
        <taxon>Alveolata</taxon>
        <taxon>Apicomplexa</taxon>
        <taxon>Conoidasida</taxon>
        <taxon>Coccidia</taxon>
        <taxon>Eucoccidiorida</taxon>
        <taxon>Eimeriorina</taxon>
        <taxon>Sarcocystidae</taxon>
        <taxon>Cystoisospora</taxon>
    </lineage>
</organism>
<feature type="region of interest" description="Disordered" evidence="2">
    <location>
        <begin position="123"/>
        <end position="161"/>
    </location>
</feature>
<dbReference type="VEuPathDB" id="ToxoDB:CSUI_002975"/>
<feature type="compositionally biased region" description="Polar residues" evidence="2">
    <location>
        <begin position="873"/>
        <end position="888"/>
    </location>
</feature>
<sequence length="1035" mass="107321">MSSFQPASGGAPPPQAPMTSAFSPAPVNGSIYPTRLPPVNIRGQIGRPPQVVQQGAAAAVENREGSLQPGAPANDAVAEQLKALLFQALIQQQQQPGTATGTSLNEQQRQQTVAALTALLQMYGPRNTDGPGAGQEAKSVSGKPNEPQQEKEASNAAIRAKGKSETASALLKEYRENFRQMEEAYQALQVERSSLKKRHDELLNEHEKLNISLQKVLNEIAELKAKEQAEADANVMVVQFIVNALRLFLDAALSKQKVEDVLPSLRHELEKLRLPAHDPRLLNCYNRLRQLAGQEPVMKFGSRGSDTAGGPVSQKSRGNIAEGSSDSKNDGTVPVSNGTFPARISLSIEAIRRDDPGGIDGEKANAVQQGMTLGAAGVSGGRARRQSELPGSTAADKRLEEDSQLQRRAGSDGLLDVPGTGHEFQGVPALGDNARRHSATAVGDGSISLAAQFAIAAMAPAPREEHTPVLLPEKTILQKASENEEAASGVSTTFLAAQTAAAPDGSGMLQGGVSTSFQRELQQQLQLLLQQTQVVPYRSRTDSADMLNGKRPDNLSSSLGLDRHALSCSSDWTGSDAASVAAELLRRASSVSMSTSDVRRLLEAVVPAERQHHPTLHLSSSASMCVPPTPQRTRIGVESPDKTSMQGRWSLDETAGHRSALIRDVCRSGSYQMEEGVMAPQPSRAGPRGAEDTGFGAYSTEGGVDLMAVYRAVLDIERKQRDEDAGAQARANGDVGEKKGTSVGTACGGAINPGGSRVGGTGTGVGGPQPLTPDQLQQIATVLQQQLASVRPAGAQNQDQWGQENLVETILTSLAGNTAGSPPPGSLPGGAGGSPGGQASPARGTAVQNSTLPGSGFPEGANKGQVRPGGVNAPTSSKGGDAASNSRMSGAGVPLYGSSSGGGGGAGPFPLITVPAGTQPFLCSAPPPAPWVFGPGTVPPHGSTPLAGSFPPLGQANSPSATRDHQASANDHRDFEGASVVEGDRGRSPVSPPNETSHTTDGGAGTATGERAVGSPTKERPSSWCCGPVPNRPPQ</sequence>
<feature type="compositionally biased region" description="Basic and acidic residues" evidence="2">
    <location>
        <begin position="962"/>
        <end position="987"/>
    </location>
</feature>
<gene>
    <name evidence="3" type="ORF">CSUI_002975</name>
</gene>
<feature type="region of interest" description="Disordered" evidence="2">
    <location>
        <begin position="619"/>
        <end position="647"/>
    </location>
</feature>
<evidence type="ECO:0000256" key="1">
    <source>
        <dbReference type="SAM" id="Coils"/>
    </source>
</evidence>
<evidence type="ECO:0000256" key="2">
    <source>
        <dbReference type="SAM" id="MobiDB-lite"/>
    </source>
</evidence>
<feature type="region of interest" description="Disordered" evidence="2">
    <location>
        <begin position="375"/>
        <end position="406"/>
    </location>
</feature>
<dbReference type="OrthoDB" id="349166at2759"/>
<feature type="compositionally biased region" description="Basic and acidic residues" evidence="2">
    <location>
        <begin position="395"/>
        <end position="405"/>
    </location>
</feature>
<name>A0A2C6L2N8_9APIC</name>
<feature type="compositionally biased region" description="Gly residues" evidence="2">
    <location>
        <begin position="756"/>
        <end position="767"/>
    </location>
</feature>
<feature type="region of interest" description="Disordered" evidence="2">
    <location>
        <begin position="746"/>
        <end position="773"/>
    </location>
</feature>
<evidence type="ECO:0000313" key="3">
    <source>
        <dbReference type="EMBL" id="PHJ23177.1"/>
    </source>
</evidence>
<feature type="compositionally biased region" description="Low complexity" evidence="2">
    <location>
        <begin position="50"/>
        <end position="60"/>
    </location>
</feature>
<dbReference type="EMBL" id="MIGC01001253">
    <property type="protein sequence ID" value="PHJ23177.1"/>
    <property type="molecule type" value="Genomic_DNA"/>
</dbReference>
<dbReference type="AlphaFoldDB" id="A0A2C6L2N8"/>
<comment type="caution">
    <text evidence="3">The sequence shown here is derived from an EMBL/GenBank/DDBJ whole genome shotgun (WGS) entry which is preliminary data.</text>
</comment>
<accession>A0A2C6L2N8</accession>
<feature type="compositionally biased region" description="Polar residues" evidence="2">
    <location>
        <begin position="313"/>
        <end position="326"/>
    </location>
</feature>
<feature type="region of interest" description="Disordered" evidence="2">
    <location>
        <begin position="815"/>
        <end position="1035"/>
    </location>
</feature>
<feature type="compositionally biased region" description="Gly residues" evidence="2">
    <location>
        <begin position="827"/>
        <end position="836"/>
    </location>
</feature>
<keyword evidence="1" id="KW-0175">Coiled coil</keyword>
<feature type="compositionally biased region" description="Low complexity" evidence="2">
    <location>
        <begin position="1"/>
        <end position="10"/>
    </location>
</feature>
<protein>
    <submittedName>
        <fullName evidence="3">Uncharacterized protein</fullName>
    </submittedName>
</protein>
<feature type="region of interest" description="Disordered" evidence="2">
    <location>
        <begin position="298"/>
        <end position="339"/>
    </location>
</feature>
<dbReference type="GeneID" id="94426384"/>
<dbReference type="Proteomes" id="UP000221165">
    <property type="component" value="Unassembled WGS sequence"/>
</dbReference>
<keyword evidence="4" id="KW-1185">Reference proteome</keyword>
<evidence type="ECO:0000313" key="4">
    <source>
        <dbReference type="Proteomes" id="UP000221165"/>
    </source>
</evidence>